<dbReference type="AlphaFoldDB" id="A0AAV2SCE7"/>
<reference evidence="2 3" key="1">
    <citation type="submission" date="2024-05" db="EMBL/GenBank/DDBJ databases">
        <authorList>
            <person name="Wallberg A."/>
        </authorList>
    </citation>
    <scope>NUCLEOTIDE SEQUENCE [LARGE SCALE GENOMIC DNA]</scope>
</reference>
<evidence type="ECO:0000313" key="2">
    <source>
        <dbReference type="EMBL" id="CAL4169740.1"/>
    </source>
</evidence>
<feature type="compositionally biased region" description="Polar residues" evidence="1">
    <location>
        <begin position="66"/>
        <end position="100"/>
    </location>
</feature>
<feature type="non-terminal residue" evidence="2">
    <location>
        <position position="100"/>
    </location>
</feature>
<accession>A0AAV2SCE7</accession>
<feature type="region of interest" description="Disordered" evidence="1">
    <location>
        <begin position="62"/>
        <end position="100"/>
    </location>
</feature>
<protein>
    <submittedName>
        <fullName evidence="2">Uncharacterized protein</fullName>
    </submittedName>
</protein>
<evidence type="ECO:0000313" key="3">
    <source>
        <dbReference type="Proteomes" id="UP001497623"/>
    </source>
</evidence>
<evidence type="ECO:0000256" key="1">
    <source>
        <dbReference type="SAM" id="MobiDB-lite"/>
    </source>
</evidence>
<sequence length="100" mass="10815">GAAFYRLDTSQLYVLEDKVEAPPEFWVLRTLYRELNPRWVVIGGRLDDRLFSVLRELGGIPATPVTGISSTPTSSYQGTPGNASSSDGTPMGSIGSTTHK</sequence>
<proteinExistence type="predicted"/>
<name>A0AAV2SCE7_MEGNR</name>
<gene>
    <name evidence="2" type="ORF">MNOR_LOCUS33910</name>
</gene>
<dbReference type="EMBL" id="CAXKWB010050394">
    <property type="protein sequence ID" value="CAL4169740.1"/>
    <property type="molecule type" value="Genomic_DNA"/>
</dbReference>
<feature type="non-terminal residue" evidence="2">
    <location>
        <position position="1"/>
    </location>
</feature>
<dbReference type="Proteomes" id="UP001497623">
    <property type="component" value="Unassembled WGS sequence"/>
</dbReference>
<organism evidence="2 3">
    <name type="scientific">Meganyctiphanes norvegica</name>
    <name type="common">Northern krill</name>
    <name type="synonym">Thysanopoda norvegica</name>
    <dbReference type="NCBI Taxonomy" id="48144"/>
    <lineage>
        <taxon>Eukaryota</taxon>
        <taxon>Metazoa</taxon>
        <taxon>Ecdysozoa</taxon>
        <taxon>Arthropoda</taxon>
        <taxon>Crustacea</taxon>
        <taxon>Multicrustacea</taxon>
        <taxon>Malacostraca</taxon>
        <taxon>Eumalacostraca</taxon>
        <taxon>Eucarida</taxon>
        <taxon>Euphausiacea</taxon>
        <taxon>Euphausiidae</taxon>
        <taxon>Meganyctiphanes</taxon>
    </lineage>
</organism>
<keyword evidence="3" id="KW-1185">Reference proteome</keyword>
<comment type="caution">
    <text evidence="2">The sequence shown here is derived from an EMBL/GenBank/DDBJ whole genome shotgun (WGS) entry which is preliminary data.</text>
</comment>